<accession>A0A2P4P410</accession>
<keyword evidence="1" id="KW-0472">Membrane</keyword>
<feature type="transmembrane region" description="Helical" evidence="1">
    <location>
        <begin position="36"/>
        <end position="55"/>
    </location>
</feature>
<reference evidence="2 3" key="1">
    <citation type="journal article" date="2013" name="Proc. Natl. Acad. Sci. U.S.A.">
        <title>Genome of an arbuscular mycorrhizal fungus provides insight into the oldest plant symbiosis.</title>
        <authorList>
            <person name="Tisserant E."/>
            <person name="Malbreil M."/>
            <person name="Kuo A."/>
            <person name="Kohler A."/>
            <person name="Symeonidi A."/>
            <person name="Balestrini R."/>
            <person name="Charron P."/>
            <person name="Duensing N."/>
            <person name="Frei Dit Frey N."/>
            <person name="Gianinazzi-Pearson V."/>
            <person name="Gilbert L.B."/>
            <person name="Handa Y."/>
            <person name="Herr J.R."/>
            <person name="Hijri M."/>
            <person name="Koul R."/>
            <person name="Kawaguchi M."/>
            <person name="Krajinski F."/>
            <person name="Lammers P.J."/>
            <person name="Masclaux F.G."/>
            <person name="Murat C."/>
            <person name="Morin E."/>
            <person name="Ndikumana S."/>
            <person name="Pagni M."/>
            <person name="Petitpierre D."/>
            <person name="Requena N."/>
            <person name="Rosikiewicz P."/>
            <person name="Riley R."/>
            <person name="Saito K."/>
            <person name="San Clemente H."/>
            <person name="Shapiro H."/>
            <person name="van Tuinen D."/>
            <person name="Becard G."/>
            <person name="Bonfante P."/>
            <person name="Paszkowski U."/>
            <person name="Shachar-Hill Y.Y."/>
            <person name="Tuskan G.A."/>
            <person name="Young P.W."/>
            <person name="Sanders I.R."/>
            <person name="Henrissat B."/>
            <person name="Rensing S.A."/>
            <person name="Grigoriev I.V."/>
            <person name="Corradi N."/>
            <person name="Roux C."/>
            <person name="Martin F."/>
        </authorList>
    </citation>
    <scope>NUCLEOTIDE SEQUENCE [LARGE SCALE GENOMIC DNA]</scope>
    <source>
        <strain evidence="2 3">DAOM 197198</strain>
    </source>
</reference>
<keyword evidence="1" id="KW-1133">Transmembrane helix</keyword>
<dbReference type="Proteomes" id="UP000018888">
    <property type="component" value="Unassembled WGS sequence"/>
</dbReference>
<feature type="transmembrane region" description="Helical" evidence="1">
    <location>
        <begin position="12"/>
        <end position="29"/>
    </location>
</feature>
<evidence type="ECO:0000313" key="2">
    <source>
        <dbReference type="EMBL" id="POG60126.1"/>
    </source>
</evidence>
<proteinExistence type="predicted"/>
<organism evidence="2 3">
    <name type="scientific">Rhizophagus irregularis (strain DAOM 181602 / DAOM 197198 / MUCL 43194)</name>
    <name type="common">Arbuscular mycorrhizal fungus</name>
    <name type="synonym">Glomus intraradices</name>
    <dbReference type="NCBI Taxonomy" id="747089"/>
    <lineage>
        <taxon>Eukaryota</taxon>
        <taxon>Fungi</taxon>
        <taxon>Fungi incertae sedis</taxon>
        <taxon>Mucoromycota</taxon>
        <taxon>Glomeromycotina</taxon>
        <taxon>Glomeromycetes</taxon>
        <taxon>Glomerales</taxon>
        <taxon>Glomeraceae</taxon>
        <taxon>Rhizophagus</taxon>
    </lineage>
</organism>
<evidence type="ECO:0000313" key="3">
    <source>
        <dbReference type="Proteomes" id="UP000018888"/>
    </source>
</evidence>
<keyword evidence="1" id="KW-0812">Transmembrane</keyword>
<comment type="caution">
    <text evidence="2">The sequence shown here is derived from an EMBL/GenBank/DDBJ whole genome shotgun (WGS) entry which is preliminary data.</text>
</comment>
<dbReference type="EMBL" id="AUPC02000408">
    <property type="protein sequence ID" value="POG60126.1"/>
    <property type="molecule type" value="Genomic_DNA"/>
</dbReference>
<reference evidence="2 3" key="2">
    <citation type="journal article" date="2018" name="New Phytol.">
        <title>High intraspecific genome diversity in the model arbuscular mycorrhizal symbiont Rhizophagus irregularis.</title>
        <authorList>
            <person name="Chen E.C.H."/>
            <person name="Morin E."/>
            <person name="Beaudet D."/>
            <person name="Noel J."/>
            <person name="Yildirir G."/>
            <person name="Ndikumana S."/>
            <person name="Charron P."/>
            <person name="St-Onge C."/>
            <person name="Giorgi J."/>
            <person name="Kruger M."/>
            <person name="Marton T."/>
            <person name="Ropars J."/>
            <person name="Grigoriev I.V."/>
            <person name="Hainaut M."/>
            <person name="Henrissat B."/>
            <person name="Roux C."/>
            <person name="Martin F."/>
            <person name="Corradi N."/>
        </authorList>
    </citation>
    <scope>NUCLEOTIDE SEQUENCE [LARGE SCALE GENOMIC DNA]</scope>
    <source>
        <strain evidence="2 3">DAOM 197198</strain>
    </source>
</reference>
<evidence type="ECO:0000256" key="1">
    <source>
        <dbReference type="SAM" id="Phobius"/>
    </source>
</evidence>
<gene>
    <name evidence="2" type="ORF">GLOIN_2v1716436</name>
</gene>
<keyword evidence="3" id="KW-1185">Reference proteome</keyword>
<sequence>MPLLLQYHFLSSFFWMKFLLNVIIVEFCVSSFNNHFLIVVFMILTSFSFSLFVILSL</sequence>
<protein>
    <submittedName>
        <fullName evidence="2">Uncharacterized protein</fullName>
    </submittedName>
</protein>
<dbReference type="AlphaFoldDB" id="A0A2P4P410"/>
<name>A0A2P4P410_RHIID</name>